<accession>A0ACA9LI88</accession>
<dbReference type="EMBL" id="CAJVQC010003836">
    <property type="protein sequence ID" value="CAG8532758.1"/>
    <property type="molecule type" value="Genomic_DNA"/>
</dbReference>
<sequence>MAPLSYNLADIIFLHDIFGSYLDVQLRTSDKKLEKRNFKIAGDVL</sequence>
<evidence type="ECO:0000313" key="2">
    <source>
        <dbReference type="Proteomes" id="UP000789920"/>
    </source>
</evidence>
<feature type="non-terminal residue" evidence="1">
    <location>
        <position position="45"/>
    </location>
</feature>
<protein>
    <submittedName>
        <fullName evidence="1">23662_t:CDS:1</fullName>
    </submittedName>
</protein>
<comment type="caution">
    <text evidence="1">The sequence shown here is derived from an EMBL/GenBank/DDBJ whole genome shotgun (WGS) entry which is preliminary data.</text>
</comment>
<reference evidence="1" key="1">
    <citation type="submission" date="2021-06" db="EMBL/GenBank/DDBJ databases">
        <authorList>
            <person name="Kallberg Y."/>
            <person name="Tangrot J."/>
            <person name="Rosling A."/>
        </authorList>
    </citation>
    <scope>NUCLEOTIDE SEQUENCE</scope>
    <source>
        <strain evidence="1">MA461A</strain>
    </source>
</reference>
<keyword evidence="2" id="KW-1185">Reference proteome</keyword>
<name>A0ACA9LI88_9GLOM</name>
<gene>
    <name evidence="1" type="ORF">RPERSI_LOCUS3210</name>
</gene>
<evidence type="ECO:0000313" key="1">
    <source>
        <dbReference type="EMBL" id="CAG8532758.1"/>
    </source>
</evidence>
<proteinExistence type="predicted"/>
<dbReference type="Proteomes" id="UP000789920">
    <property type="component" value="Unassembled WGS sequence"/>
</dbReference>
<organism evidence="1 2">
    <name type="scientific">Racocetra persica</name>
    <dbReference type="NCBI Taxonomy" id="160502"/>
    <lineage>
        <taxon>Eukaryota</taxon>
        <taxon>Fungi</taxon>
        <taxon>Fungi incertae sedis</taxon>
        <taxon>Mucoromycota</taxon>
        <taxon>Glomeromycotina</taxon>
        <taxon>Glomeromycetes</taxon>
        <taxon>Diversisporales</taxon>
        <taxon>Gigasporaceae</taxon>
        <taxon>Racocetra</taxon>
    </lineage>
</organism>